<dbReference type="InterPro" id="IPR036047">
    <property type="entry name" value="F-box-like_dom_sf"/>
</dbReference>
<evidence type="ECO:0000313" key="2">
    <source>
        <dbReference type="EnsemblPlants" id="EMT08069"/>
    </source>
</evidence>
<dbReference type="PANTHER" id="PTHR34223">
    <property type="entry name" value="OS11G0201299 PROTEIN"/>
    <property type="match status" value="1"/>
</dbReference>
<feature type="domain" description="F-box" evidence="1">
    <location>
        <begin position="17"/>
        <end position="53"/>
    </location>
</feature>
<sequence length="479" mass="53638">MDSIKRRRVDAVDRLGDLPDCLLHCIISLLGSRQARQTSVLSRRWRHLWREVRCAVIDEREFADDQWERFEDFTDHMLSSLPAAVELDVLRLHLVSNRAGHCGDMFSDRWVRRGLQRFPATVDISTAHNGTVFWKPHASIAYSYAAAPARRQPDLSSKGLCAGGFTRRLTTLRLVGVNMAPGFVEGLGGYCPVLEDLHVERCRMEKLHVVASPTLKSLTVIDPHCNLAGAELKLAAPRLAYLLLEIPYDGRDCYCVAGAAAPELLSLADASIRLTDTSYGGQPNQRARKKRKLEFLKSMCSFLALIPNVTKLHLSGFPTTALLQEESEEFPMLHNLKALLLERCDLGVKLQALTSILSNTPNLEELELDNCTIKQLGMLDPDFIIIIQPYNEQSKFSQPKRSEDQDLQELHLQGVSDIISYTIVRFGNPDLVFHLEHKIIKDGAEYGLFEDTTKGGMMLEGTLVTGAHKCLTIPLPKVT</sequence>
<dbReference type="ExpressionAtlas" id="M8BMQ0">
    <property type="expression patterns" value="baseline"/>
</dbReference>
<dbReference type="InterPro" id="IPR053781">
    <property type="entry name" value="F-box_AtFBL13-like"/>
</dbReference>
<proteinExistence type="predicted"/>
<dbReference type="AlphaFoldDB" id="M8BMQ0"/>
<dbReference type="SUPFAM" id="SSF81383">
    <property type="entry name" value="F-box domain"/>
    <property type="match status" value="1"/>
</dbReference>
<reference evidence="2" key="1">
    <citation type="submission" date="2015-06" db="UniProtKB">
        <authorList>
            <consortium name="EnsemblPlants"/>
        </authorList>
    </citation>
    <scope>IDENTIFICATION</scope>
</reference>
<accession>M8BMQ0</accession>
<protein>
    <recommendedName>
        <fullName evidence="1">F-box domain-containing protein</fullName>
    </recommendedName>
</protein>
<dbReference type="Gene3D" id="3.80.10.10">
    <property type="entry name" value="Ribonuclease Inhibitor"/>
    <property type="match status" value="1"/>
</dbReference>
<organism evidence="2">
    <name type="scientific">Aegilops tauschii</name>
    <name type="common">Tausch's goatgrass</name>
    <name type="synonym">Aegilops squarrosa</name>
    <dbReference type="NCBI Taxonomy" id="37682"/>
    <lineage>
        <taxon>Eukaryota</taxon>
        <taxon>Viridiplantae</taxon>
        <taxon>Streptophyta</taxon>
        <taxon>Embryophyta</taxon>
        <taxon>Tracheophyta</taxon>
        <taxon>Spermatophyta</taxon>
        <taxon>Magnoliopsida</taxon>
        <taxon>Liliopsida</taxon>
        <taxon>Poales</taxon>
        <taxon>Poaceae</taxon>
        <taxon>BOP clade</taxon>
        <taxon>Pooideae</taxon>
        <taxon>Triticodae</taxon>
        <taxon>Triticeae</taxon>
        <taxon>Triticinae</taxon>
        <taxon>Aegilops</taxon>
    </lineage>
</organism>
<dbReference type="CDD" id="cd22160">
    <property type="entry name" value="F-box_AtFBL13-like"/>
    <property type="match status" value="1"/>
</dbReference>
<dbReference type="InterPro" id="IPR053197">
    <property type="entry name" value="F-box_SCFL_complex_component"/>
</dbReference>
<dbReference type="SUPFAM" id="SSF52047">
    <property type="entry name" value="RNI-like"/>
    <property type="match status" value="1"/>
</dbReference>
<dbReference type="InterPro" id="IPR032675">
    <property type="entry name" value="LRR_dom_sf"/>
</dbReference>
<dbReference type="InterPro" id="IPR001810">
    <property type="entry name" value="F-box_dom"/>
</dbReference>
<evidence type="ECO:0000259" key="1">
    <source>
        <dbReference type="Pfam" id="PF00646"/>
    </source>
</evidence>
<dbReference type="PANTHER" id="PTHR34223:SF92">
    <property type="entry name" value="F-BOX DOMAIN-CONTAINING PROTEIN"/>
    <property type="match status" value="1"/>
</dbReference>
<dbReference type="EnsemblPlants" id="EMT08069">
    <property type="protein sequence ID" value="EMT08069"/>
    <property type="gene ID" value="F775_02720"/>
</dbReference>
<name>M8BMQ0_AEGTA</name>
<dbReference type="Pfam" id="PF00646">
    <property type="entry name" value="F-box"/>
    <property type="match status" value="1"/>
</dbReference>